<dbReference type="InterPro" id="IPR036553">
    <property type="entry name" value="RPTC_insert"/>
</dbReference>
<feature type="domain" description="RNA 3'-terminal phosphate cyclase" evidence="7">
    <location>
        <begin position="9"/>
        <end position="315"/>
    </location>
</feature>
<evidence type="ECO:0000256" key="2">
    <source>
        <dbReference type="ARBA" id="ARBA00021428"/>
    </source>
</evidence>
<dbReference type="Gene3D" id="3.65.10.20">
    <property type="entry name" value="RNA 3'-terminal phosphate cyclase domain"/>
    <property type="match status" value="1"/>
</dbReference>
<comment type="subcellular location">
    <subcellularLocation>
        <location evidence="5">Cytoplasm</location>
    </subcellularLocation>
</comment>
<dbReference type="GO" id="GO:0006396">
    <property type="term" value="P:RNA processing"/>
    <property type="evidence" value="ECO:0007669"/>
    <property type="project" value="UniProtKB-UniRule"/>
</dbReference>
<dbReference type="PIRSF" id="PIRSF005378">
    <property type="entry name" value="RNA3'_term_phos_cycl_euk"/>
    <property type="match status" value="1"/>
</dbReference>
<dbReference type="NCBIfam" id="NF003246">
    <property type="entry name" value="PRK04204.1-2"/>
    <property type="match status" value="1"/>
</dbReference>
<keyword evidence="5" id="KW-0963">Cytoplasm</keyword>
<evidence type="ECO:0000259" key="7">
    <source>
        <dbReference type="Pfam" id="PF01137"/>
    </source>
</evidence>
<dbReference type="SUPFAM" id="SSF55205">
    <property type="entry name" value="EPT/RTPC-like"/>
    <property type="match status" value="1"/>
</dbReference>
<dbReference type="InterPro" id="IPR017770">
    <property type="entry name" value="RNA3'_term_phos_cyc_type_1"/>
</dbReference>
<dbReference type="InterPro" id="IPR037136">
    <property type="entry name" value="RNA3'_phos_cyclase_dom_sf"/>
</dbReference>
<accession>A0AAV3S7V0</accession>
<feature type="binding site" evidence="5">
    <location>
        <position position="98"/>
    </location>
    <ligand>
        <name>ATP</name>
        <dbReference type="ChEBI" id="CHEBI:30616"/>
    </ligand>
</feature>
<dbReference type="GO" id="GO:0005524">
    <property type="term" value="F:ATP binding"/>
    <property type="evidence" value="ECO:0007669"/>
    <property type="project" value="UniProtKB-KW"/>
</dbReference>
<comment type="function">
    <text evidence="5">Catalyzes the conversion of 3'-phosphate to a 2',3'-cyclic phosphodiester at the end of RNA. The mechanism of action of the enzyme occurs in 3 steps: (A) adenylation of the enzyme by ATP; (B) transfer of adenylate to an RNA-N3'P to produce RNA-N3'PP5'A; (C) and attack of the adjacent 2'-hydroxyl on the 3'-phosphorus in the diester linkage to produce the cyclic end product. The biological role of this enzyme is unknown but it is likely to function in some aspects of cellular RNA processing.</text>
</comment>
<dbReference type="InterPro" id="IPR023797">
    <property type="entry name" value="RNA3'_phos_cyclase_dom"/>
</dbReference>
<dbReference type="SUPFAM" id="SSF52913">
    <property type="entry name" value="RNA 3'-terminal phosphate cyclase, RPTC, insert domain"/>
    <property type="match status" value="1"/>
</dbReference>
<evidence type="ECO:0000313" key="10">
    <source>
        <dbReference type="Proteomes" id="UP001500837"/>
    </source>
</evidence>
<protein>
    <recommendedName>
        <fullName evidence="2 5">RNA 3'-terminal phosphate cyclase</fullName>
        <shortName evidence="5">RNA cyclase</shortName>
        <shortName evidence="5">RNA-3'-phosphate cyclase</shortName>
        <ecNumber evidence="5 6">6.5.1.4</ecNumber>
    </recommendedName>
</protein>
<proteinExistence type="inferred from homology"/>
<dbReference type="EC" id="6.5.1.4" evidence="5 6"/>
<dbReference type="GO" id="GO:0003963">
    <property type="term" value="F:RNA-3'-phosphate cyclase activity"/>
    <property type="evidence" value="ECO:0007669"/>
    <property type="project" value="UniProtKB-UniRule"/>
</dbReference>
<evidence type="ECO:0000256" key="3">
    <source>
        <dbReference type="ARBA" id="ARBA00022598"/>
    </source>
</evidence>
<comment type="catalytic activity">
    <reaction evidence="5">
        <text>a 3'-end 3'-phospho-ribonucleotide-RNA + ATP = a 3'-end 2',3'-cyclophospho-ribonucleotide-RNA + AMP + diphosphate</text>
        <dbReference type="Rhea" id="RHEA:23976"/>
        <dbReference type="Rhea" id="RHEA-COMP:10463"/>
        <dbReference type="Rhea" id="RHEA-COMP:10464"/>
        <dbReference type="ChEBI" id="CHEBI:30616"/>
        <dbReference type="ChEBI" id="CHEBI:33019"/>
        <dbReference type="ChEBI" id="CHEBI:83062"/>
        <dbReference type="ChEBI" id="CHEBI:83064"/>
        <dbReference type="ChEBI" id="CHEBI:456215"/>
        <dbReference type="EC" id="6.5.1.4"/>
    </reaction>
</comment>
<dbReference type="PANTHER" id="PTHR11096:SF0">
    <property type="entry name" value="RNA 3'-TERMINAL PHOSPHATE CYCLASE"/>
    <property type="match status" value="1"/>
</dbReference>
<evidence type="ECO:0000256" key="6">
    <source>
        <dbReference type="NCBIfam" id="TIGR03399"/>
    </source>
</evidence>
<evidence type="ECO:0000256" key="5">
    <source>
        <dbReference type="HAMAP-Rule" id="MF_00200"/>
    </source>
</evidence>
<reference evidence="9 10" key="1">
    <citation type="journal article" date="2019" name="Int. J. Syst. Evol. Microbiol.">
        <title>The Global Catalogue of Microorganisms (GCM) 10K type strain sequencing project: providing services to taxonomists for standard genome sequencing and annotation.</title>
        <authorList>
            <consortium name="The Broad Institute Genomics Platform"/>
            <consortium name="The Broad Institute Genome Sequencing Center for Infectious Disease"/>
            <person name="Wu L."/>
            <person name="Ma J."/>
        </authorList>
    </citation>
    <scope>NUCLEOTIDE SEQUENCE [LARGE SCALE GENOMIC DNA]</scope>
    <source>
        <strain evidence="9 10">JCM 16330</strain>
    </source>
</reference>
<comment type="similarity">
    <text evidence="1 5">Belongs to the RNA 3'-terminal cyclase family. Type 1 subfamily.</text>
</comment>
<keyword evidence="10" id="KW-1185">Reference proteome</keyword>
<dbReference type="Pfam" id="PF01137">
    <property type="entry name" value="RTC"/>
    <property type="match status" value="1"/>
</dbReference>
<organism evidence="9 10">
    <name type="scientific">Halarchaeum salinum</name>
    <dbReference type="NCBI Taxonomy" id="489912"/>
    <lineage>
        <taxon>Archaea</taxon>
        <taxon>Methanobacteriati</taxon>
        <taxon>Methanobacteriota</taxon>
        <taxon>Stenosarchaea group</taxon>
        <taxon>Halobacteria</taxon>
        <taxon>Halobacteriales</taxon>
        <taxon>Halobacteriaceae</taxon>
    </lineage>
</organism>
<sequence>MRSISGADGGGQLVRSAGAFACLRGRAVEVTAVRAARESPGLKHQHVAALDALAAMTDADLDGASLGSERVAIDPGPVTGGEARVEIGTAGSIPLVFDAVLPLAARLDAPFKLTVTGGTDVRWAPPLDYLREVKLPLLRCFGLDASLSSERRGFYPAGGGEATLTLHPSTLNPLALPARGPLRGIDVHSVASESLADAEVAERQANATRTALDVACVETTVTSAETSSPGSVVTLVARYAETRVGFSALGEQGKPAEDVAQEAVDDFVAFDATAASVDRHLADQLLPFAALAGGEYVAPERSAHLDTHADLLDTFGFEMTLEEGENGTVRVCAGPQSVSP</sequence>
<feature type="active site" description="Tele-AMP-histidine intermediate" evidence="5">
    <location>
        <position position="304"/>
    </location>
</feature>
<dbReference type="Pfam" id="PF05189">
    <property type="entry name" value="RTC_insert"/>
    <property type="match status" value="1"/>
</dbReference>
<dbReference type="RefSeq" id="WP_211311330.1">
    <property type="nucleotide sequence ID" value="NZ_BAAABL010000042.1"/>
</dbReference>
<keyword evidence="3 5" id="KW-0436">Ligase</keyword>
<dbReference type="Gene3D" id="3.30.360.20">
    <property type="entry name" value="RNA 3'-terminal phosphate cyclase, insert domain"/>
    <property type="match status" value="1"/>
</dbReference>
<dbReference type="PANTHER" id="PTHR11096">
    <property type="entry name" value="RNA 3' TERMINAL PHOSPHATE CYCLASE"/>
    <property type="match status" value="1"/>
</dbReference>
<dbReference type="GO" id="GO:0005737">
    <property type="term" value="C:cytoplasm"/>
    <property type="evidence" value="ECO:0007669"/>
    <property type="project" value="UniProtKB-SubCell"/>
</dbReference>
<evidence type="ECO:0000259" key="8">
    <source>
        <dbReference type="Pfam" id="PF05189"/>
    </source>
</evidence>
<dbReference type="Proteomes" id="UP001500837">
    <property type="component" value="Unassembled WGS sequence"/>
</dbReference>
<dbReference type="InterPro" id="IPR013792">
    <property type="entry name" value="RNA3'P_cycl/enolpyr_Trfase_a/b"/>
</dbReference>
<dbReference type="AlphaFoldDB" id="A0AAV3S7V0"/>
<dbReference type="EMBL" id="BAAABL010000042">
    <property type="protein sequence ID" value="GAA0300580.1"/>
    <property type="molecule type" value="Genomic_DNA"/>
</dbReference>
<evidence type="ECO:0000256" key="1">
    <source>
        <dbReference type="ARBA" id="ARBA00009206"/>
    </source>
</evidence>
<comment type="caution">
    <text evidence="9">The sequence shown here is derived from an EMBL/GenBank/DDBJ whole genome shotgun (WGS) entry which is preliminary data.</text>
</comment>
<gene>
    <name evidence="5 9" type="primary">rtcA</name>
    <name evidence="9" type="ORF">GCM10009066_13420</name>
</gene>
<evidence type="ECO:0000256" key="4">
    <source>
        <dbReference type="ARBA" id="ARBA00022741"/>
    </source>
</evidence>
<evidence type="ECO:0000313" key="9">
    <source>
        <dbReference type="EMBL" id="GAA0300580.1"/>
    </source>
</evidence>
<name>A0AAV3S7V0_9EURY</name>
<feature type="domain" description="RNA 3'-terminal phosphate cyclase insert" evidence="8">
    <location>
        <begin position="179"/>
        <end position="268"/>
    </location>
</feature>
<dbReference type="HAMAP" id="MF_00200">
    <property type="entry name" value="RTC"/>
    <property type="match status" value="1"/>
</dbReference>
<keyword evidence="4 5" id="KW-0547">Nucleotide-binding</keyword>
<keyword evidence="5" id="KW-0067">ATP-binding</keyword>
<dbReference type="NCBIfam" id="TIGR03399">
    <property type="entry name" value="RNA_3prim_cycl"/>
    <property type="match status" value="1"/>
</dbReference>
<dbReference type="InterPro" id="IPR013791">
    <property type="entry name" value="RNA3'-term_phos_cycl_insert"/>
</dbReference>
<feature type="binding site" evidence="5">
    <location>
        <begin position="280"/>
        <end position="284"/>
    </location>
    <ligand>
        <name>ATP</name>
        <dbReference type="ChEBI" id="CHEBI:30616"/>
    </ligand>
</feature>
<dbReference type="InterPro" id="IPR000228">
    <property type="entry name" value="RNA3'_term_phos_cyc"/>
</dbReference>